<name>A0AA35NKM5_SACK1</name>
<evidence type="ECO:0000313" key="2">
    <source>
        <dbReference type="Proteomes" id="UP001162087"/>
    </source>
</evidence>
<dbReference type="InterPro" id="IPR031443">
    <property type="entry name" value="Mbr1"/>
</dbReference>
<keyword evidence="2" id="KW-1185">Reference proteome</keyword>
<sequence length="345" mass="37526">MIASEIFERGVQDPFCQDCDYEDETDVQSFIGPNDFVTSKLASFNFENSLKNNYSRNSSNSSTNVGNTSRHNGSHVIGHHLRKIKTAPHHLSGFAPPNSSNYSNETVRPSPRRIRANSSTLIHQLSRQSTRKSSLGDVTDCCVEHKCIKPKCRHSSCYGIPTHLYGLEKYVSSELDSLTVNSDQSNGFTPPSTSISTPASNSNSYLNLNSNSTAYSSSHPSSEKNNRLKLISHGKVSPSNATSHCGNPIYYSKERTHSNLRRGSSSVPSTGSSSVPSTGSSSSPLQTRNNSYSNSLVKSSSNSSLNTSVTSSGEEPVPHTSNCLEDRNPRRKSFIKLSLASSFSN</sequence>
<accession>A0AA35NKM5</accession>
<gene>
    <name evidence="1" type="primary">SKDI13G2130</name>
    <name evidence="1" type="ORF">SKDI_13G2130</name>
</gene>
<evidence type="ECO:0000313" key="1">
    <source>
        <dbReference type="EMBL" id="CAI4048196.1"/>
    </source>
</evidence>
<protein>
    <submittedName>
        <fullName evidence="1">Uncharacterized protein</fullName>
    </submittedName>
</protein>
<dbReference type="Proteomes" id="UP001162087">
    <property type="component" value="Chromosome 13"/>
</dbReference>
<dbReference type="EMBL" id="OX365908">
    <property type="protein sequence ID" value="CAI4048196.1"/>
    <property type="molecule type" value="Genomic_DNA"/>
</dbReference>
<dbReference type="Pfam" id="PF17058">
    <property type="entry name" value="MBR1"/>
    <property type="match status" value="2"/>
</dbReference>
<organism evidence="1 2">
    <name type="scientific">Saccharomyces kudriavzevii (strain ATCC MYA-4449 / AS 2.2408 / CBS 8840 / NBRC 1802 / NCYC 2889)</name>
    <name type="common">Yeast</name>
    <dbReference type="NCBI Taxonomy" id="226230"/>
    <lineage>
        <taxon>Eukaryota</taxon>
        <taxon>Fungi</taxon>
        <taxon>Dikarya</taxon>
        <taxon>Ascomycota</taxon>
        <taxon>Saccharomycotina</taxon>
        <taxon>Saccharomycetes</taxon>
        <taxon>Saccharomycetales</taxon>
        <taxon>Saccharomycetaceae</taxon>
        <taxon>Saccharomyces</taxon>
    </lineage>
</organism>
<reference evidence="1" key="1">
    <citation type="submission" date="2022-10" db="EMBL/GenBank/DDBJ databases">
        <authorList>
            <person name="Byrne P K."/>
        </authorList>
    </citation>
    <scope>NUCLEOTIDE SEQUENCE</scope>
    <source>
        <strain evidence="1">IFO1802</strain>
    </source>
</reference>
<dbReference type="OrthoDB" id="4033526at2759"/>
<proteinExistence type="predicted"/>